<feature type="compositionally biased region" description="Basic and acidic residues" evidence="2">
    <location>
        <begin position="351"/>
        <end position="360"/>
    </location>
</feature>
<feature type="compositionally biased region" description="Polar residues" evidence="2">
    <location>
        <begin position="643"/>
        <end position="652"/>
    </location>
</feature>
<evidence type="ECO:0000256" key="1">
    <source>
        <dbReference type="PROSITE-ProRule" id="PRU00047"/>
    </source>
</evidence>
<dbReference type="InterPro" id="IPR043502">
    <property type="entry name" value="DNA/RNA_pol_sf"/>
</dbReference>
<dbReference type="GO" id="GO:0003676">
    <property type="term" value="F:nucleic acid binding"/>
    <property type="evidence" value="ECO:0007669"/>
    <property type="project" value="InterPro"/>
</dbReference>
<dbReference type="GO" id="GO:0003824">
    <property type="term" value="F:catalytic activity"/>
    <property type="evidence" value="ECO:0007669"/>
    <property type="project" value="InterPro"/>
</dbReference>
<dbReference type="Gene3D" id="3.60.10.10">
    <property type="entry name" value="Endonuclease/exonuclease/phosphatase"/>
    <property type="match status" value="1"/>
</dbReference>
<protein>
    <recommendedName>
        <fullName evidence="7">Reverse transcriptase domain-containing protein</fullName>
    </recommendedName>
</protein>
<dbReference type="SUPFAM" id="SSF56219">
    <property type="entry name" value="DNase I-like"/>
    <property type="match status" value="1"/>
</dbReference>
<feature type="region of interest" description="Disordered" evidence="2">
    <location>
        <begin position="13"/>
        <end position="60"/>
    </location>
</feature>
<dbReference type="PROSITE" id="PS50878">
    <property type="entry name" value="RT_POL"/>
    <property type="match status" value="1"/>
</dbReference>
<dbReference type="STRING" id="543379.A0A232F822"/>
<feature type="compositionally biased region" description="Polar residues" evidence="2">
    <location>
        <begin position="447"/>
        <end position="456"/>
    </location>
</feature>
<dbReference type="GO" id="GO:0008270">
    <property type="term" value="F:zinc ion binding"/>
    <property type="evidence" value="ECO:0007669"/>
    <property type="project" value="UniProtKB-KW"/>
</dbReference>
<feature type="compositionally biased region" description="Pro residues" evidence="2">
    <location>
        <begin position="481"/>
        <end position="492"/>
    </location>
</feature>
<gene>
    <name evidence="5" type="ORF">TSAR_006854</name>
</gene>
<feature type="region of interest" description="Disordered" evidence="2">
    <location>
        <begin position="351"/>
        <end position="516"/>
    </location>
</feature>
<evidence type="ECO:0000256" key="2">
    <source>
        <dbReference type="SAM" id="MobiDB-lite"/>
    </source>
</evidence>
<evidence type="ECO:0000259" key="3">
    <source>
        <dbReference type="PROSITE" id="PS50158"/>
    </source>
</evidence>
<sequence>MRLSSSLAREKLATGLTSQLPTTKPPTTTLAPRKLQLPISAPRIHRRLPQQPPTPLQPPRLQSRLPPFKFLLPLNSTANKELPTKRPPSLYSLHNQGPFIIFAVPIDPQLVKDHLHPTTIGRLIASKHQGNIISISPSGSLKISITLSNRLSANSLLLDPSFKEQNLRFSVPLNRLNRQAITRDVPTDISDDVILQEFQAASSSSTSFKVIKAERLNRRITLQENTTKLVPSKTIRLTFEGQHLPSFINLFYVRYPIHVYIQPVKMCFNCFRYGHLKTQCRSKPICERCGQPSHPSVSECPCATAQPICVNCGLNHLPKDKSCPEWKFQQQLHSFAATNNLSLNDALSHVLRTDPPEHNSRTRPKSRRTNHPGPSLAPPPLFFNPHSDFASPPTTPPTTTQWVSPSQPYIYPKPPSRPPGFSQRTPSLSSEHINCLFSPNGRPLALSQPSPSTSAPISPVDLAFSSELDPPTTAPTESPQPSSPLLPPPPSDPKASMASPITMTNKVPAPQSNFSKRRASDCDLGRVLELCSGGLGEVVGSSERIKLLLKFPLRAGLVLGEVIEAATLPVSFFSNSPCGHSSPSYASVMRSYRPPLNGSPPHNRTSTPKPPSRPPGFSQRTPSLPSEHINCLFSPNGRPLALSQPSPSTSAPISPVDLAFSSELDPPTTAPTESPQPSSPLLPPPPSDPKASVSYLLKIVFVIVRNDRPVDREGGTAICIRNSIPFNPIITYNSTHNLESNAVSIITSQGELLIVSVYRPPNSPFDNIHLQRLLSSIDSFSSILLAGDFNCHNAAWGSSSTCNLGDYLLNFLSDNNLLIANNGSPTYLNRRNPDNPSCLDLAFISPHLFSICSWSVLEDNLLSDHYPISITLGIPAPFASFRSHRPNYRRISPANRIAFENSLSELPTDFFPVNASPSERYEALTSFILRTIEDFIPHSRSSNKRPKAPEPPWWNEDCSKAEIASKAALKNFRRDPNLYIKLLSAEDHARTVFTQAKKDSYRDACSSLTPRFDPKKFWDLIQRFRHRNLGSSNARSNMANIAKQNDLIPSICPPSSLYPNFPSVFTPSLLTNNLFCKPFSRTELAIAVNQCIAKTNSAPGLDKIDNLLISHFPDIIHEHLLSIFNDFFLKDIKGAFDGVDPGILVHILRDLGLPWQICKFFYNLTCSRSVYFNVGGVIQGPFETLKGVPQGCCTSPVAYNIYTHKLPNHIDPDCQYLCFADDVALFVSSPDLNFCTTVLQNSLITIASYFDSLGLSIAPEKTQLITFSRKQTDTSETSRAPSTVSTTAFSFTSSATLAYLGKSANSFITSPALDVYFNVGGEIQGSFETLKGVPQGCCTSPVAYNIYTHKLPDHIDPDCQYLCFADDVTLFVSSPDLNFCTTVLQNSLNTIASYFDSLGLSIAPEKTQLIIFSSKQTDTSEVALTFGDTIIHSIPQPTPKLILLPGNMANIAKQNDLIPSICSPSCLYPNFPSVFTPSLLTNNLFCKPFSRTQLDIAVNQCIAKTNSALDLDKIDNLLISHFPNIIYEHLLSIFNDFFLKDIKGAFDGVDPGILFHILRDLGLPWQICKVFYNLTCSRSVYFNVGGEIQGPFETLKGVPQSCCTSPVAYNIYTHKLPDHIDPDCQYLCFADDVALFVSSPDLNFFTTVLQNSLNTITHQLIIFSRKQTDTSEVTLTFDDTIIHSIPNVTFDSKLSWTPHYQSLIQKGTRYTNLIRSLCGTWWRGNPQSLIQIYKAFVMGPIDYGSIVFLPRDRSLHYATPRAQILSRPSPLHP</sequence>
<dbReference type="Proteomes" id="UP000215335">
    <property type="component" value="Unassembled WGS sequence"/>
</dbReference>
<feature type="compositionally biased region" description="Polar residues" evidence="2">
    <location>
        <begin position="501"/>
        <end position="514"/>
    </location>
</feature>
<evidence type="ECO:0000259" key="4">
    <source>
        <dbReference type="PROSITE" id="PS50878"/>
    </source>
</evidence>
<evidence type="ECO:0000313" key="5">
    <source>
        <dbReference type="EMBL" id="OXU26991.1"/>
    </source>
</evidence>
<feature type="region of interest" description="Disordered" evidence="2">
    <location>
        <begin position="640"/>
        <end position="687"/>
    </location>
</feature>
<dbReference type="GO" id="GO:0071897">
    <property type="term" value="P:DNA biosynthetic process"/>
    <property type="evidence" value="ECO:0007669"/>
    <property type="project" value="UniProtKB-ARBA"/>
</dbReference>
<feature type="compositionally biased region" description="Pro residues" evidence="2">
    <location>
        <begin position="677"/>
        <end position="687"/>
    </location>
</feature>
<reference evidence="5 6" key="1">
    <citation type="journal article" date="2017" name="Curr. Biol.">
        <title>The Evolution of Venom by Co-option of Single-Copy Genes.</title>
        <authorList>
            <person name="Martinson E.O."/>
            <person name="Mrinalini"/>
            <person name="Kelkar Y.D."/>
            <person name="Chang C.H."/>
            <person name="Werren J.H."/>
        </authorList>
    </citation>
    <scope>NUCLEOTIDE SEQUENCE [LARGE SCALE GENOMIC DNA]</scope>
    <source>
        <strain evidence="5 6">Alberta</strain>
        <tissue evidence="5">Whole body</tissue>
    </source>
</reference>
<feature type="compositionally biased region" description="Low complexity" evidence="2">
    <location>
        <begin position="16"/>
        <end position="35"/>
    </location>
</feature>
<dbReference type="InterPro" id="IPR000477">
    <property type="entry name" value="RT_dom"/>
</dbReference>
<evidence type="ECO:0000313" key="6">
    <source>
        <dbReference type="Proteomes" id="UP000215335"/>
    </source>
</evidence>
<name>A0A232F822_9HYME</name>
<dbReference type="PANTHER" id="PTHR36688">
    <property type="entry name" value="ENDO/EXONUCLEASE/PHOSPHATASE DOMAIN-CONTAINING PROTEIN"/>
    <property type="match status" value="1"/>
</dbReference>
<evidence type="ECO:0008006" key="7">
    <source>
        <dbReference type="Google" id="ProtNLM"/>
    </source>
</evidence>
<proteinExistence type="predicted"/>
<comment type="caution">
    <text evidence="5">The sequence shown here is derived from an EMBL/GenBank/DDBJ whole genome shotgun (WGS) entry which is preliminary data.</text>
</comment>
<dbReference type="InterPro" id="IPR052560">
    <property type="entry name" value="RdDP_mobile_element"/>
</dbReference>
<dbReference type="OrthoDB" id="7700262at2759"/>
<keyword evidence="1" id="KW-0862">Zinc</keyword>
<accession>A0A232F822</accession>
<feature type="domain" description="Reverse transcriptase" evidence="4">
    <location>
        <begin position="990"/>
        <end position="1304"/>
    </location>
</feature>
<organism evidence="5 6">
    <name type="scientific">Trichomalopsis sarcophagae</name>
    <dbReference type="NCBI Taxonomy" id="543379"/>
    <lineage>
        <taxon>Eukaryota</taxon>
        <taxon>Metazoa</taxon>
        <taxon>Ecdysozoa</taxon>
        <taxon>Arthropoda</taxon>
        <taxon>Hexapoda</taxon>
        <taxon>Insecta</taxon>
        <taxon>Pterygota</taxon>
        <taxon>Neoptera</taxon>
        <taxon>Endopterygota</taxon>
        <taxon>Hymenoptera</taxon>
        <taxon>Apocrita</taxon>
        <taxon>Proctotrupomorpha</taxon>
        <taxon>Chalcidoidea</taxon>
        <taxon>Pteromalidae</taxon>
        <taxon>Pteromalinae</taxon>
        <taxon>Trichomalopsis</taxon>
    </lineage>
</organism>
<dbReference type="PROSITE" id="PS50158">
    <property type="entry name" value="ZF_CCHC"/>
    <property type="match status" value="1"/>
</dbReference>
<feature type="compositionally biased region" description="Polar residues" evidence="2">
    <location>
        <begin position="422"/>
        <end position="432"/>
    </location>
</feature>
<keyword evidence="1" id="KW-0863">Zinc-finger</keyword>
<dbReference type="Pfam" id="PF14529">
    <property type="entry name" value="Exo_endo_phos_2"/>
    <property type="match status" value="1"/>
</dbReference>
<keyword evidence="1" id="KW-0479">Metal-binding</keyword>
<dbReference type="InterPro" id="IPR005135">
    <property type="entry name" value="Endo/exonuclease/phosphatase"/>
</dbReference>
<dbReference type="InterPro" id="IPR001878">
    <property type="entry name" value="Znf_CCHC"/>
</dbReference>
<dbReference type="EMBL" id="NNAY01000684">
    <property type="protein sequence ID" value="OXU26991.1"/>
    <property type="molecule type" value="Genomic_DNA"/>
</dbReference>
<dbReference type="InterPro" id="IPR036691">
    <property type="entry name" value="Endo/exonu/phosph_ase_sf"/>
</dbReference>
<dbReference type="Pfam" id="PF00078">
    <property type="entry name" value="RVT_1"/>
    <property type="match status" value="3"/>
</dbReference>
<feature type="domain" description="CCHC-type" evidence="3">
    <location>
        <begin position="267"/>
        <end position="282"/>
    </location>
</feature>
<feature type="region of interest" description="Disordered" evidence="2">
    <location>
        <begin position="584"/>
        <end position="624"/>
    </location>
</feature>
<keyword evidence="6" id="KW-1185">Reference proteome</keyword>
<dbReference type="SUPFAM" id="SSF56672">
    <property type="entry name" value="DNA/RNA polymerases"/>
    <property type="match status" value="3"/>
</dbReference>
<feature type="compositionally biased region" description="Basic residues" evidence="2">
    <location>
        <begin position="361"/>
        <end position="370"/>
    </location>
</feature>
<dbReference type="PANTHER" id="PTHR36688:SF2">
    <property type="entry name" value="ENDONUCLEASE_EXONUCLEASE_PHOSPHATASE DOMAIN-CONTAINING PROTEIN"/>
    <property type="match status" value="1"/>
</dbReference>